<dbReference type="PANTHER" id="PTHR11439">
    <property type="entry name" value="GAG-POL-RELATED RETROTRANSPOSON"/>
    <property type="match status" value="1"/>
</dbReference>
<accession>A0AAV5LIU3</accession>
<feature type="domain" description="Integrase catalytic" evidence="2">
    <location>
        <begin position="1"/>
        <end position="93"/>
    </location>
</feature>
<dbReference type="InterPro" id="IPR012337">
    <property type="entry name" value="RNaseH-like_sf"/>
</dbReference>
<dbReference type="AlphaFoldDB" id="A0AAV5LIU3"/>
<reference evidence="3 4" key="1">
    <citation type="journal article" date="2021" name="Commun. Biol.">
        <title>The genome of Shorea leprosula (Dipterocarpaceae) highlights the ecological relevance of drought in aseasonal tropical rainforests.</title>
        <authorList>
            <person name="Ng K.K.S."/>
            <person name="Kobayashi M.J."/>
            <person name="Fawcett J.A."/>
            <person name="Hatakeyama M."/>
            <person name="Paape T."/>
            <person name="Ng C.H."/>
            <person name="Ang C.C."/>
            <person name="Tnah L.H."/>
            <person name="Lee C.T."/>
            <person name="Nishiyama T."/>
            <person name="Sese J."/>
            <person name="O'Brien M.J."/>
            <person name="Copetti D."/>
            <person name="Mohd Noor M.I."/>
            <person name="Ong R.C."/>
            <person name="Putra M."/>
            <person name="Sireger I.Z."/>
            <person name="Indrioko S."/>
            <person name="Kosugi Y."/>
            <person name="Izuno A."/>
            <person name="Isagi Y."/>
            <person name="Lee S.L."/>
            <person name="Shimizu K.K."/>
        </authorList>
    </citation>
    <scope>NUCLEOTIDE SEQUENCE [LARGE SCALE GENOMIC DNA]</scope>
    <source>
        <strain evidence="3">214</strain>
    </source>
</reference>
<dbReference type="InterPro" id="IPR043502">
    <property type="entry name" value="DNA/RNA_pol_sf"/>
</dbReference>
<sequence>MSLVLIIFDTYGIVDLVEGIQSQRSCPTTPQQNGIAERKNRHILEVVRTLLSTSHAPPNFWVEAAFTTIYLINRIPSEVLHNTSPYYSLHKCHPDYSRLHVFGCVCFVHLPSHERTKLSNQAAMCVFVGYGIDQKGFLCYDPKIGRIRISRHVVFLENLFYFDVIAKPNNSSPSVLHDFSLDHNAPVEQISIDQFHVADEQTQTCSFHQPKDGTLVDAQSVSDSNPASNAANNSIVSLRRSAHTIRPPDRLNLFTSVSLLTTLDFVDIPRSYQEAVSIPCWKEAMDSELSALLENDTWDMVPCPSNVSIIGSRWVFSVKFKADGSIERYKARLVAQGYKQEYGIDYIETFAPVAKMTTVRLLIALSAMHQWPISQMDVKNAFLHGNLKETIYMKPSPGRLLYLTMTRPDIPYAVQVVSQFVADPRQLHLTAVLLIIQYLRGTISRGLFFSSHLCMQLQAFADADWASCLDTRRSTTSWCVFLGDSLISWKCKKQKTVSKSTAEAEYRAMSSTCSKLTWLQGFLQTLTFPTPPSPLYADNMSAIRITSNPVFHECTKHIEVDCHFIRNMYLAGAITLPYIASEHQITDIFTKAMTTARHKFLVSKLTLVSQPQFEGECRK</sequence>
<dbReference type="GO" id="GO:0015074">
    <property type="term" value="P:DNA integration"/>
    <property type="evidence" value="ECO:0007669"/>
    <property type="project" value="InterPro"/>
</dbReference>
<dbReference type="SUPFAM" id="SSF56672">
    <property type="entry name" value="DNA/RNA polymerases"/>
    <property type="match status" value="1"/>
</dbReference>
<name>A0AAV5LIU3_9ROSI</name>
<keyword evidence="1" id="KW-0732">Signal</keyword>
<evidence type="ECO:0000259" key="2">
    <source>
        <dbReference type="PROSITE" id="PS50994"/>
    </source>
</evidence>
<dbReference type="Gene3D" id="3.30.420.10">
    <property type="entry name" value="Ribonuclease H-like superfamily/Ribonuclease H"/>
    <property type="match status" value="1"/>
</dbReference>
<evidence type="ECO:0000313" key="3">
    <source>
        <dbReference type="EMBL" id="GKV37328.1"/>
    </source>
</evidence>
<dbReference type="Pfam" id="PF07727">
    <property type="entry name" value="RVT_2"/>
    <property type="match status" value="1"/>
</dbReference>
<dbReference type="InterPro" id="IPR001584">
    <property type="entry name" value="Integrase_cat-core"/>
</dbReference>
<dbReference type="EMBL" id="BPVZ01000121">
    <property type="protein sequence ID" value="GKV37328.1"/>
    <property type="molecule type" value="Genomic_DNA"/>
</dbReference>
<dbReference type="PROSITE" id="PS50994">
    <property type="entry name" value="INTEGRASE"/>
    <property type="match status" value="1"/>
</dbReference>
<dbReference type="SUPFAM" id="SSF53098">
    <property type="entry name" value="Ribonuclease H-like"/>
    <property type="match status" value="1"/>
</dbReference>
<protein>
    <recommendedName>
        <fullName evidence="2">Integrase catalytic domain-containing protein</fullName>
    </recommendedName>
</protein>
<comment type="caution">
    <text evidence="3">The sequence shown here is derived from an EMBL/GenBank/DDBJ whole genome shotgun (WGS) entry which is preliminary data.</text>
</comment>
<organism evidence="3 4">
    <name type="scientific">Rubroshorea leprosula</name>
    <dbReference type="NCBI Taxonomy" id="152421"/>
    <lineage>
        <taxon>Eukaryota</taxon>
        <taxon>Viridiplantae</taxon>
        <taxon>Streptophyta</taxon>
        <taxon>Embryophyta</taxon>
        <taxon>Tracheophyta</taxon>
        <taxon>Spermatophyta</taxon>
        <taxon>Magnoliopsida</taxon>
        <taxon>eudicotyledons</taxon>
        <taxon>Gunneridae</taxon>
        <taxon>Pentapetalae</taxon>
        <taxon>rosids</taxon>
        <taxon>malvids</taxon>
        <taxon>Malvales</taxon>
        <taxon>Dipterocarpaceae</taxon>
        <taxon>Rubroshorea</taxon>
    </lineage>
</organism>
<dbReference type="GO" id="GO:0003676">
    <property type="term" value="F:nucleic acid binding"/>
    <property type="evidence" value="ECO:0007669"/>
    <property type="project" value="InterPro"/>
</dbReference>
<evidence type="ECO:0000256" key="1">
    <source>
        <dbReference type="SAM" id="SignalP"/>
    </source>
</evidence>
<keyword evidence="4" id="KW-1185">Reference proteome</keyword>
<dbReference type="CDD" id="cd09272">
    <property type="entry name" value="RNase_HI_RT_Ty1"/>
    <property type="match status" value="1"/>
</dbReference>
<evidence type="ECO:0000313" key="4">
    <source>
        <dbReference type="Proteomes" id="UP001054252"/>
    </source>
</evidence>
<proteinExistence type="predicted"/>
<dbReference type="PANTHER" id="PTHR11439:SF497">
    <property type="entry name" value="CYSTEINE-RICH RLK (RECEPTOR-LIKE PROTEIN KINASE) 8"/>
    <property type="match status" value="1"/>
</dbReference>
<dbReference type="InterPro" id="IPR013103">
    <property type="entry name" value="RVT_2"/>
</dbReference>
<dbReference type="Pfam" id="PF25597">
    <property type="entry name" value="SH3_retrovirus"/>
    <property type="match status" value="1"/>
</dbReference>
<gene>
    <name evidence="3" type="ORF">SLEP1_g45367</name>
</gene>
<dbReference type="Proteomes" id="UP001054252">
    <property type="component" value="Unassembled WGS sequence"/>
</dbReference>
<feature type="chain" id="PRO_5043708486" description="Integrase catalytic domain-containing protein" evidence="1">
    <location>
        <begin position="20"/>
        <end position="619"/>
    </location>
</feature>
<dbReference type="InterPro" id="IPR057670">
    <property type="entry name" value="SH3_retrovirus"/>
</dbReference>
<feature type="signal peptide" evidence="1">
    <location>
        <begin position="1"/>
        <end position="19"/>
    </location>
</feature>
<dbReference type="InterPro" id="IPR036397">
    <property type="entry name" value="RNaseH_sf"/>
</dbReference>